<dbReference type="AlphaFoldDB" id="A0A2R4M4R3"/>
<dbReference type="SUPFAM" id="SSF54427">
    <property type="entry name" value="NTF2-like"/>
    <property type="match status" value="1"/>
</dbReference>
<dbReference type="EMBL" id="CP028475">
    <property type="protein sequence ID" value="AVW92155.1"/>
    <property type="molecule type" value="Genomic_DNA"/>
</dbReference>
<name>A0A2R4M4R3_9RHOB</name>
<gene>
    <name evidence="2" type="ORF">DA792_14565</name>
</gene>
<dbReference type="InterPro" id="IPR037401">
    <property type="entry name" value="SnoaL-like"/>
</dbReference>
<organism evidence="2 3">
    <name type="scientific">Celeribacter baekdonensis</name>
    <dbReference type="NCBI Taxonomy" id="875171"/>
    <lineage>
        <taxon>Bacteria</taxon>
        <taxon>Pseudomonadati</taxon>
        <taxon>Pseudomonadota</taxon>
        <taxon>Alphaproteobacteria</taxon>
        <taxon>Rhodobacterales</taxon>
        <taxon>Roseobacteraceae</taxon>
        <taxon>Celeribacter</taxon>
    </lineage>
</organism>
<feature type="domain" description="SnoaL-like" evidence="1">
    <location>
        <begin position="8"/>
        <end position="133"/>
    </location>
</feature>
<dbReference type="Gene3D" id="3.10.450.50">
    <property type="match status" value="1"/>
</dbReference>
<sequence>MIMTVQQFHEVQDLILRFWACVDEIAEIEGAALFTAKGALVIETFRAEGQEALTRYFTARRTLSVERQRSTRHLCTNLRQLPRAGVREGGVRMVATITVFSGTGPRPIALGAPSSLADFTFDCVETGQGWKFTCVSGALIFAGADTPDLQKAAAAAQGEST</sequence>
<dbReference type="RefSeq" id="WP_107720578.1">
    <property type="nucleotide sequence ID" value="NZ_CP028475.1"/>
</dbReference>
<dbReference type="Proteomes" id="UP000241447">
    <property type="component" value="Chromosome"/>
</dbReference>
<proteinExistence type="predicted"/>
<dbReference type="OrthoDB" id="981191at2"/>
<dbReference type="Pfam" id="PF13577">
    <property type="entry name" value="SnoaL_4"/>
    <property type="match status" value="1"/>
</dbReference>
<dbReference type="InterPro" id="IPR032710">
    <property type="entry name" value="NTF2-like_dom_sf"/>
</dbReference>
<evidence type="ECO:0000313" key="3">
    <source>
        <dbReference type="Proteomes" id="UP000241447"/>
    </source>
</evidence>
<dbReference type="KEGG" id="cbak:DA792_14565"/>
<accession>A0A2R4M4R3</accession>
<evidence type="ECO:0000259" key="1">
    <source>
        <dbReference type="Pfam" id="PF13577"/>
    </source>
</evidence>
<reference evidence="2 3" key="1">
    <citation type="submission" date="2018-03" db="EMBL/GenBank/DDBJ databases">
        <title>The Complete Genome of Celeribacter baekdonensis strain LH4, a Thiosulfate-Oxidizing Alphaproteobacterium Isolated from Gulf of Mexico Continental Slope Sediments.</title>
        <authorList>
            <person name="Flood B.E."/>
            <person name="Bailey J.V."/>
            <person name="Leprich D."/>
        </authorList>
    </citation>
    <scope>NUCLEOTIDE SEQUENCE [LARGE SCALE GENOMIC DNA]</scope>
    <source>
        <strain evidence="2 3">LH4</strain>
    </source>
</reference>
<protein>
    <recommendedName>
        <fullName evidence="1">SnoaL-like domain-containing protein</fullName>
    </recommendedName>
</protein>
<evidence type="ECO:0000313" key="2">
    <source>
        <dbReference type="EMBL" id="AVW92155.1"/>
    </source>
</evidence>